<feature type="transmembrane region" description="Helical" evidence="3">
    <location>
        <begin position="455"/>
        <end position="478"/>
    </location>
</feature>
<dbReference type="PROSITE" id="PS50850">
    <property type="entry name" value="MFS"/>
    <property type="match status" value="1"/>
</dbReference>
<dbReference type="GO" id="GO:0008028">
    <property type="term" value="F:monocarboxylic acid transmembrane transporter activity"/>
    <property type="evidence" value="ECO:0007669"/>
    <property type="project" value="TreeGrafter"/>
</dbReference>
<evidence type="ECO:0000256" key="1">
    <source>
        <dbReference type="ARBA" id="ARBA00004141"/>
    </source>
</evidence>
<comment type="caution">
    <text evidence="5">The sequence shown here is derived from an EMBL/GenBank/DDBJ whole genome shotgun (WGS) entry which is preliminary data.</text>
</comment>
<feature type="transmembrane region" description="Helical" evidence="3">
    <location>
        <begin position="402"/>
        <end position="418"/>
    </location>
</feature>
<reference evidence="5" key="1">
    <citation type="submission" date="2021-10" db="EMBL/GenBank/DDBJ databases">
        <title>Tropical sea cucumber genome reveals ecological adaptation and Cuvierian tubules defense mechanism.</title>
        <authorList>
            <person name="Chen T."/>
        </authorList>
    </citation>
    <scope>NUCLEOTIDE SEQUENCE</scope>
    <source>
        <strain evidence="5">Nanhai2018</strain>
        <tissue evidence="5">Muscle</tissue>
    </source>
</reference>
<feature type="region of interest" description="Disordered" evidence="2">
    <location>
        <begin position="557"/>
        <end position="593"/>
    </location>
</feature>
<dbReference type="Gene3D" id="1.20.1250.20">
    <property type="entry name" value="MFS general substrate transporter like domains"/>
    <property type="match status" value="1"/>
</dbReference>
<feature type="transmembrane region" description="Helical" evidence="3">
    <location>
        <begin position="490"/>
        <end position="513"/>
    </location>
</feature>
<dbReference type="SUPFAM" id="SSF103473">
    <property type="entry name" value="MFS general substrate transporter"/>
    <property type="match status" value="1"/>
</dbReference>
<feature type="transmembrane region" description="Helical" evidence="3">
    <location>
        <begin position="105"/>
        <end position="125"/>
    </location>
</feature>
<name>A0A9Q1BPJ4_HOLLE</name>
<dbReference type="InterPro" id="IPR036259">
    <property type="entry name" value="MFS_trans_sf"/>
</dbReference>
<feature type="transmembrane region" description="Helical" evidence="3">
    <location>
        <begin position="430"/>
        <end position="449"/>
    </location>
</feature>
<dbReference type="Pfam" id="PF07690">
    <property type="entry name" value="MFS_1"/>
    <property type="match status" value="1"/>
</dbReference>
<accession>A0A9Q1BPJ4</accession>
<keyword evidence="3" id="KW-0472">Membrane</keyword>
<feature type="transmembrane region" description="Helical" evidence="3">
    <location>
        <begin position="176"/>
        <end position="197"/>
    </location>
</feature>
<feature type="transmembrane region" description="Helical" evidence="3">
    <location>
        <begin position="203"/>
        <end position="221"/>
    </location>
</feature>
<evidence type="ECO:0000259" key="4">
    <source>
        <dbReference type="PROSITE" id="PS50850"/>
    </source>
</evidence>
<dbReference type="PANTHER" id="PTHR11360">
    <property type="entry name" value="MONOCARBOXYLATE TRANSPORTER"/>
    <property type="match status" value="1"/>
</dbReference>
<organism evidence="5 6">
    <name type="scientific">Holothuria leucospilota</name>
    <name type="common">Black long sea cucumber</name>
    <name type="synonym">Mertensiothuria leucospilota</name>
    <dbReference type="NCBI Taxonomy" id="206669"/>
    <lineage>
        <taxon>Eukaryota</taxon>
        <taxon>Metazoa</taxon>
        <taxon>Echinodermata</taxon>
        <taxon>Eleutherozoa</taxon>
        <taxon>Echinozoa</taxon>
        <taxon>Holothuroidea</taxon>
        <taxon>Aspidochirotacea</taxon>
        <taxon>Aspidochirotida</taxon>
        <taxon>Holothuriidae</taxon>
        <taxon>Holothuria</taxon>
    </lineage>
</organism>
<dbReference type="AlphaFoldDB" id="A0A9Q1BPJ4"/>
<evidence type="ECO:0000256" key="3">
    <source>
        <dbReference type="SAM" id="Phobius"/>
    </source>
</evidence>
<proteinExistence type="predicted"/>
<protein>
    <submittedName>
        <fullName evidence="5">Monocarboxylate transporter 9</fullName>
    </submittedName>
</protein>
<dbReference type="PANTHER" id="PTHR11360:SF284">
    <property type="entry name" value="EG:103B4.3 PROTEIN-RELATED"/>
    <property type="match status" value="1"/>
</dbReference>
<dbReference type="OrthoDB" id="6499973at2759"/>
<feature type="transmembrane region" description="Helical" evidence="3">
    <location>
        <begin position="72"/>
        <end position="93"/>
    </location>
</feature>
<sequence length="614" mass="66513">MSSRGSRPSRVSQVSIKVGDIEKAIPVKDGGKAWLLVVCVFFCQMLCAGLVQGMGVTFVELQNYFGASATQVGWIGSCLTFSACSVGIVSGALSRRFGCRPVVMCGGLLASVSMICASFATKLWHLYIAMSCTGKLCCTLVRIRVWLGCGLVLPAAISVIGFNFQRRFGVANGLQYAGVGVGIMSIPPFFQLLFELYSWHGTLLIYGSLLLNTFVCGLLMTPSRAEQFSRQKPGATYAPVSATRNGETIFPKENVKLSEVCELQKTTGDDTDDVFHSSQDLPDTSKYIPERGVSKADTPHRQKKLSSVTFDPEGCKVSSTVVDILPEKVESAVVDGQNNFSCVDRLRKVIEEICNVMGVNIFWDHPNFLCFAISVMMFGFGYASCLSYFIPRAIQDVKIPELDAAFLLTILGICSLAARLSNGFIVDMGWITPLKFFCLSCFVCAVSSFCTPFTHTYVGSLICAGLFGLASGVANPMLAMVSRELVGQKVMASALGIVLLFNGIGSVFGIFLMGYVYDHFGNYNLAFYFAGCDLLLIIVLVSLGKALTKKSRARSQRSSTSSVVERKQADGGCSSSQQTPSQMGLPNKSEPYWEKEANRSVSVGRVMVFSESSV</sequence>
<keyword evidence="3" id="KW-1133">Transmembrane helix</keyword>
<keyword evidence="3" id="KW-0812">Transmembrane</keyword>
<gene>
    <name evidence="5" type="ORF">HOLleu_26880</name>
</gene>
<evidence type="ECO:0000313" key="6">
    <source>
        <dbReference type="Proteomes" id="UP001152320"/>
    </source>
</evidence>
<feature type="transmembrane region" description="Helical" evidence="3">
    <location>
        <begin position="368"/>
        <end position="390"/>
    </location>
</feature>
<dbReference type="InterPro" id="IPR020846">
    <property type="entry name" value="MFS_dom"/>
</dbReference>
<evidence type="ECO:0000313" key="5">
    <source>
        <dbReference type="EMBL" id="KAJ8030446.1"/>
    </source>
</evidence>
<dbReference type="Proteomes" id="UP001152320">
    <property type="component" value="Chromosome 13"/>
</dbReference>
<evidence type="ECO:0000256" key="2">
    <source>
        <dbReference type="SAM" id="MobiDB-lite"/>
    </source>
</evidence>
<dbReference type="InterPro" id="IPR050327">
    <property type="entry name" value="Proton-linked_MCT"/>
</dbReference>
<feature type="domain" description="Major facilitator superfamily (MFS) profile" evidence="4">
    <location>
        <begin position="33"/>
        <end position="549"/>
    </location>
</feature>
<feature type="compositionally biased region" description="Polar residues" evidence="2">
    <location>
        <begin position="573"/>
        <end position="584"/>
    </location>
</feature>
<comment type="subcellular location">
    <subcellularLocation>
        <location evidence="1">Membrane</location>
        <topology evidence="1">Multi-pass membrane protein</topology>
    </subcellularLocation>
</comment>
<feature type="transmembrane region" description="Helical" evidence="3">
    <location>
        <begin position="145"/>
        <end position="164"/>
    </location>
</feature>
<feature type="transmembrane region" description="Helical" evidence="3">
    <location>
        <begin position="33"/>
        <end position="52"/>
    </location>
</feature>
<dbReference type="CDD" id="cd17352">
    <property type="entry name" value="MFS_MCT_SLC16"/>
    <property type="match status" value="1"/>
</dbReference>
<keyword evidence="6" id="KW-1185">Reference proteome</keyword>
<dbReference type="EMBL" id="JAIZAY010000013">
    <property type="protein sequence ID" value="KAJ8030446.1"/>
    <property type="molecule type" value="Genomic_DNA"/>
</dbReference>
<feature type="transmembrane region" description="Helical" evidence="3">
    <location>
        <begin position="525"/>
        <end position="547"/>
    </location>
</feature>
<dbReference type="InterPro" id="IPR011701">
    <property type="entry name" value="MFS"/>
</dbReference>
<dbReference type="GO" id="GO:0016020">
    <property type="term" value="C:membrane"/>
    <property type="evidence" value="ECO:0007669"/>
    <property type="project" value="UniProtKB-SubCell"/>
</dbReference>